<dbReference type="EMBL" id="VFPS01000002">
    <property type="protein sequence ID" value="TQM98791.1"/>
    <property type="molecule type" value="Genomic_DNA"/>
</dbReference>
<gene>
    <name evidence="1" type="ORF">FHX68_1503</name>
</gene>
<comment type="caution">
    <text evidence="1">The sequence shown here is derived from an EMBL/GenBank/DDBJ whole genome shotgun (WGS) entry which is preliminary data.</text>
</comment>
<sequence length="268" mass="30108">MTTKREPNRYVQILDLVFDMAYTEGATEVAFAKSELNHAADAIGVERVENPADLVYYFRFRKPLPISITSKAPEGFEWIIRGAGKGKYKLVAVPNQVRVLPREGLITTKVPDSTPEIIRASALGDEQALLALVRYNRLLDIFLGLTTYSLQNHLRTTVKGVGQVEVDEVYVGLDRFGVQYILPVQAKGGSDEIGLTQIEQDLGVCGEKWPHMAARAIAVQFMDNDKIAMFELGLQDFQVAVIREAHYRLVPYADITDEDRELYRLFGL</sequence>
<dbReference type="AlphaFoldDB" id="A0A543KUM5"/>
<evidence type="ECO:0000313" key="1">
    <source>
        <dbReference type="EMBL" id="TQM98791.1"/>
    </source>
</evidence>
<keyword evidence="2" id="KW-1185">Reference proteome</keyword>
<evidence type="ECO:0008006" key="3">
    <source>
        <dbReference type="Google" id="ProtNLM"/>
    </source>
</evidence>
<reference evidence="1 2" key="1">
    <citation type="submission" date="2019-06" db="EMBL/GenBank/DDBJ databases">
        <title>Sequencing the genomes of 1000 actinobacteria strains.</title>
        <authorList>
            <person name="Klenk H.-P."/>
        </authorList>
    </citation>
    <scope>NUCLEOTIDE SEQUENCE [LARGE SCALE GENOMIC DNA]</scope>
    <source>
        <strain evidence="1 2">DSM 20427</strain>
    </source>
</reference>
<protein>
    <recommendedName>
        <fullName evidence="3">Endonuclease</fullName>
    </recommendedName>
</protein>
<organism evidence="1 2">
    <name type="scientific">Microbacterium lacticum</name>
    <dbReference type="NCBI Taxonomy" id="33885"/>
    <lineage>
        <taxon>Bacteria</taxon>
        <taxon>Bacillati</taxon>
        <taxon>Actinomycetota</taxon>
        <taxon>Actinomycetes</taxon>
        <taxon>Micrococcales</taxon>
        <taxon>Microbacteriaceae</taxon>
        <taxon>Microbacterium</taxon>
    </lineage>
</organism>
<evidence type="ECO:0000313" key="2">
    <source>
        <dbReference type="Proteomes" id="UP000319804"/>
    </source>
</evidence>
<dbReference type="Proteomes" id="UP000319804">
    <property type="component" value="Unassembled WGS sequence"/>
</dbReference>
<dbReference type="RefSeq" id="WP_229661424.1">
    <property type="nucleotide sequence ID" value="NZ_BMOA01000006.1"/>
</dbReference>
<proteinExistence type="predicted"/>
<accession>A0A543KUM5</accession>
<name>A0A543KUM5_9MICO</name>